<dbReference type="GO" id="GO:0006355">
    <property type="term" value="P:regulation of DNA-templated transcription"/>
    <property type="evidence" value="ECO:0007669"/>
    <property type="project" value="UniProtKB-UniRule"/>
</dbReference>
<proteinExistence type="inferred from homology"/>
<dbReference type="Pfam" id="PF03099">
    <property type="entry name" value="BPL_LplA_LipB"/>
    <property type="match status" value="1"/>
</dbReference>
<comment type="function">
    <text evidence="5">Acts both as a biotin--[acetyl-CoA-carboxylase] ligase and a repressor.</text>
</comment>
<dbReference type="SUPFAM" id="SSF46785">
    <property type="entry name" value="Winged helix' DNA-binding domain"/>
    <property type="match status" value="1"/>
</dbReference>
<reference evidence="7 8" key="1">
    <citation type="submission" date="2019-04" db="EMBL/GenBank/DDBJ databases">
        <title>In vitro growth and metabolic characteristics of meat-borne Lactobacillus algidus strains.</title>
        <authorList>
            <person name="Sade E."/>
            <person name="Per J."/>
            <person name="Tytti H."/>
            <person name="Johanna B.K."/>
        </authorList>
    </citation>
    <scope>NUCLEOTIDE SEQUENCE [LARGE SCALE GENOMIC DNA]</scope>
    <source>
        <strain evidence="7 8">LTS37-1</strain>
    </source>
</reference>
<gene>
    <name evidence="5 7" type="primary">birA</name>
    <name evidence="7" type="ORF">LABALGLTS371_02970</name>
</gene>
<evidence type="ECO:0000256" key="1">
    <source>
        <dbReference type="ARBA" id="ARBA00022598"/>
    </source>
</evidence>
<dbReference type="GO" id="GO:0003677">
    <property type="term" value="F:DNA binding"/>
    <property type="evidence" value="ECO:0007669"/>
    <property type="project" value="UniProtKB-UniRule"/>
</dbReference>
<dbReference type="Gene3D" id="1.10.10.10">
    <property type="entry name" value="Winged helix-like DNA-binding domain superfamily/Winged helix DNA-binding domain"/>
    <property type="match status" value="1"/>
</dbReference>
<dbReference type="PANTHER" id="PTHR12835">
    <property type="entry name" value="BIOTIN PROTEIN LIGASE"/>
    <property type="match status" value="1"/>
</dbReference>
<dbReference type="InterPro" id="IPR003142">
    <property type="entry name" value="BPL_C"/>
</dbReference>
<keyword evidence="3 5" id="KW-0067">ATP-binding</keyword>
<dbReference type="GO" id="GO:0004077">
    <property type="term" value="F:biotin--[biotin carboxyl-carrier protein] ligase activity"/>
    <property type="evidence" value="ECO:0007669"/>
    <property type="project" value="UniProtKB-UniRule"/>
</dbReference>
<dbReference type="HAMAP" id="MF_00978">
    <property type="entry name" value="Bifunct_BirA"/>
    <property type="match status" value="1"/>
</dbReference>
<keyword evidence="5" id="KW-0804">Transcription</keyword>
<evidence type="ECO:0000256" key="4">
    <source>
        <dbReference type="ARBA" id="ARBA00023267"/>
    </source>
</evidence>
<name>A0A5C6MBL8_9LACO</name>
<evidence type="ECO:0000313" key="8">
    <source>
        <dbReference type="Proteomes" id="UP000321659"/>
    </source>
</evidence>
<evidence type="ECO:0000256" key="5">
    <source>
        <dbReference type="HAMAP-Rule" id="MF_00978"/>
    </source>
</evidence>
<dbReference type="GO" id="GO:0005737">
    <property type="term" value="C:cytoplasm"/>
    <property type="evidence" value="ECO:0007669"/>
    <property type="project" value="TreeGrafter"/>
</dbReference>
<feature type="DNA-binding region" description="H-T-H motif" evidence="5">
    <location>
        <begin position="22"/>
        <end position="41"/>
    </location>
</feature>
<comment type="similarity">
    <text evidence="5">Belongs to the biotin--protein ligase family.</text>
</comment>
<sequence length="331" mass="36913">MMKTKDQILKILSERQDSIVSGEALAESIGVSRTAIWKAIKGLQENGFEIQTVAQKGYILNDGNRLNPQLIYSYLDNQEIQVETFDELKSTNQLAKERASQQGNNEPLLIVANGQTGGYGRFGRDFESPEDTGIYMSYLLRIDQPIKDVGQLTTATAMAVSYALENKLTIQPQIKWVNDIYYQNKKICGILTEAVTDIETQQVTSLVIGIGLDFKTDITKLSTHLRDKVGSLVTESGDVTRNELIAEITNQFMTIYQDYQSGGFMDDYRKRSLVIGKTVTLKSGHQEITGVVETINDSGQLVFRNDDGQVTKYMAGEIIKVNVEGMTHGQE</sequence>
<evidence type="ECO:0000259" key="6">
    <source>
        <dbReference type="PROSITE" id="PS51733"/>
    </source>
</evidence>
<dbReference type="InterPro" id="IPR030855">
    <property type="entry name" value="Bifunct_BirA"/>
</dbReference>
<keyword evidence="5" id="KW-0238">DNA-binding</keyword>
<dbReference type="InterPro" id="IPR036390">
    <property type="entry name" value="WH_DNA-bd_sf"/>
</dbReference>
<dbReference type="RefSeq" id="WP_146302358.1">
    <property type="nucleotide sequence ID" value="NZ_JANXKU010000001.1"/>
</dbReference>
<dbReference type="GO" id="GO:0009249">
    <property type="term" value="P:protein lipoylation"/>
    <property type="evidence" value="ECO:0007669"/>
    <property type="project" value="UniProtKB-ARBA"/>
</dbReference>
<dbReference type="SUPFAM" id="SSF55681">
    <property type="entry name" value="Class II aaRS and biotin synthetases"/>
    <property type="match status" value="1"/>
</dbReference>
<keyword evidence="2 5" id="KW-0547">Nucleotide-binding</keyword>
<dbReference type="Proteomes" id="UP000321659">
    <property type="component" value="Unassembled WGS sequence"/>
</dbReference>
<dbReference type="InterPro" id="IPR045864">
    <property type="entry name" value="aa-tRNA-synth_II/BPL/LPL"/>
</dbReference>
<keyword evidence="1 5" id="KW-0436">Ligase</keyword>
<dbReference type="PANTHER" id="PTHR12835:SF5">
    <property type="entry name" value="BIOTIN--PROTEIN LIGASE"/>
    <property type="match status" value="1"/>
</dbReference>
<dbReference type="InterPro" id="IPR008988">
    <property type="entry name" value="Transcriptional_repressor_C"/>
</dbReference>
<feature type="binding site" evidence="5">
    <location>
        <position position="186"/>
    </location>
    <ligand>
        <name>biotin</name>
        <dbReference type="ChEBI" id="CHEBI:57586"/>
    </ligand>
</feature>
<dbReference type="Pfam" id="PF08279">
    <property type="entry name" value="HTH_11"/>
    <property type="match status" value="1"/>
</dbReference>
<evidence type="ECO:0000256" key="2">
    <source>
        <dbReference type="ARBA" id="ARBA00022741"/>
    </source>
</evidence>
<feature type="domain" description="BPL/LPL catalytic" evidence="6">
    <location>
        <begin position="74"/>
        <end position="260"/>
    </location>
</feature>
<dbReference type="Gene3D" id="2.30.30.100">
    <property type="match status" value="1"/>
</dbReference>
<evidence type="ECO:0000256" key="3">
    <source>
        <dbReference type="ARBA" id="ARBA00022840"/>
    </source>
</evidence>
<dbReference type="PROSITE" id="PS51733">
    <property type="entry name" value="BPL_LPL_CATALYTIC"/>
    <property type="match status" value="1"/>
</dbReference>
<dbReference type="Gene3D" id="3.30.930.10">
    <property type="entry name" value="Bira Bifunctional Protein, Domain 2"/>
    <property type="match status" value="1"/>
</dbReference>
<evidence type="ECO:0000313" key="7">
    <source>
        <dbReference type="EMBL" id="TWW12086.1"/>
    </source>
</evidence>
<dbReference type="EMBL" id="SRRQ01000001">
    <property type="protein sequence ID" value="TWW12086.1"/>
    <property type="molecule type" value="Genomic_DNA"/>
</dbReference>
<dbReference type="SUPFAM" id="SSF50037">
    <property type="entry name" value="C-terminal domain of transcriptional repressors"/>
    <property type="match status" value="1"/>
</dbReference>
<keyword evidence="5" id="KW-0805">Transcription regulation</keyword>
<dbReference type="AlphaFoldDB" id="A0A5C6MBL8"/>
<feature type="binding site" evidence="5">
    <location>
        <begin position="90"/>
        <end position="92"/>
    </location>
    <ligand>
        <name>biotin</name>
        <dbReference type="ChEBI" id="CHEBI:57586"/>
    </ligand>
</feature>
<protein>
    <recommendedName>
        <fullName evidence="5">Bifunctional ligase/repressor BirA</fullName>
    </recommendedName>
    <alternativeName>
        <fullName evidence="5">Biotin--[acetyl-CoA-carboxylase] ligase</fullName>
        <ecNumber evidence="5">6.3.4.15</ecNumber>
    </alternativeName>
    <alternativeName>
        <fullName evidence="5">Biotin--protein ligase</fullName>
    </alternativeName>
    <alternativeName>
        <fullName evidence="5">Biotin-[acetyl-CoA carboxylase] synthetase</fullName>
    </alternativeName>
</protein>
<dbReference type="GO" id="GO:0016740">
    <property type="term" value="F:transferase activity"/>
    <property type="evidence" value="ECO:0007669"/>
    <property type="project" value="UniProtKB-ARBA"/>
</dbReference>
<dbReference type="GO" id="GO:0005524">
    <property type="term" value="F:ATP binding"/>
    <property type="evidence" value="ECO:0007669"/>
    <property type="project" value="UniProtKB-UniRule"/>
</dbReference>
<dbReference type="EC" id="6.3.4.15" evidence="5"/>
<feature type="binding site" evidence="5">
    <location>
        <position position="115"/>
    </location>
    <ligand>
        <name>biotin</name>
        <dbReference type="ChEBI" id="CHEBI:57586"/>
    </ligand>
</feature>
<dbReference type="InterPro" id="IPR013196">
    <property type="entry name" value="HTH_11"/>
</dbReference>
<dbReference type="Pfam" id="PF02237">
    <property type="entry name" value="BPL_C"/>
    <property type="match status" value="1"/>
</dbReference>
<dbReference type="InterPro" id="IPR036388">
    <property type="entry name" value="WH-like_DNA-bd_sf"/>
</dbReference>
<accession>A0A5C6MBL8</accession>
<keyword evidence="4 5" id="KW-0092">Biotin</keyword>
<comment type="catalytic activity">
    <reaction evidence="5">
        <text>biotin + L-lysyl-[protein] + ATP = N(6)-biotinyl-L-lysyl-[protein] + AMP + diphosphate + H(+)</text>
        <dbReference type="Rhea" id="RHEA:11756"/>
        <dbReference type="Rhea" id="RHEA-COMP:9752"/>
        <dbReference type="Rhea" id="RHEA-COMP:10505"/>
        <dbReference type="ChEBI" id="CHEBI:15378"/>
        <dbReference type="ChEBI" id="CHEBI:29969"/>
        <dbReference type="ChEBI" id="CHEBI:30616"/>
        <dbReference type="ChEBI" id="CHEBI:33019"/>
        <dbReference type="ChEBI" id="CHEBI:57586"/>
        <dbReference type="ChEBI" id="CHEBI:83144"/>
        <dbReference type="ChEBI" id="CHEBI:456215"/>
        <dbReference type="EC" id="6.3.4.15"/>
    </reaction>
</comment>
<organism evidence="7 8">
    <name type="scientific">Dellaglioa algida</name>
    <dbReference type="NCBI Taxonomy" id="105612"/>
    <lineage>
        <taxon>Bacteria</taxon>
        <taxon>Bacillati</taxon>
        <taxon>Bacillota</taxon>
        <taxon>Bacilli</taxon>
        <taxon>Lactobacillales</taxon>
        <taxon>Lactobacillaceae</taxon>
        <taxon>Dellaglioa</taxon>
    </lineage>
</organism>
<dbReference type="InterPro" id="IPR004143">
    <property type="entry name" value="BPL_LPL_catalytic"/>
</dbReference>
<dbReference type="InterPro" id="IPR004408">
    <property type="entry name" value="Biotin_CoA_COase_ligase"/>
</dbReference>
<comment type="caution">
    <text evidence="7">The sequence shown here is derived from an EMBL/GenBank/DDBJ whole genome shotgun (WGS) entry which is preliminary data.</text>
</comment>
<dbReference type="CDD" id="cd16442">
    <property type="entry name" value="BPL"/>
    <property type="match status" value="1"/>
</dbReference>
<dbReference type="NCBIfam" id="TIGR00121">
    <property type="entry name" value="birA_ligase"/>
    <property type="match status" value="1"/>
</dbReference>
<comment type="caution">
    <text evidence="5">Lacks conserved residue(s) required for the propagation of feature annotation.</text>
</comment>
<keyword evidence="5" id="KW-0678">Repressor</keyword>